<feature type="domain" description="PTS EIIB type-2" evidence="18">
    <location>
        <begin position="369"/>
        <end position="461"/>
    </location>
</feature>
<organism evidence="20 21">
    <name type="scientific">Enterococcus mundtii</name>
    <dbReference type="NCBI Taxonomy" id="53346"/>
    <lineage>
        <taxon>Bacteria</taxon>
        <taxon>Bacillati</taxon>
        <taxon>Bacillota</taxon>
        <taxon>Bacilli</taxon>
        <taxon>Lactobacillales</taxon>
        <taxon>Enterococcaceae</taxon>
        <taxon>Enterococcus</taxon>
    </lineage>
</organism>
<evidence type="ECO:0000259" key="19">
    <source>
        <dbReference type="PROSITE" id="PS51104"/>
    </source>
</evidence>
<evidence type="ECO:0000256" key="12">
    <source>
        <dbReference type="ARBA" id="ARBA00022692"/>
    </source>
</evidence>
<dbReference type="GO" id="GO:0016301">
    <property type="term" value="F:kinase activity"/>
    <property type="evidence" value="ECO:0007669"/>
    <property type="project" value="UniProtKB-KW"/>
</dbReference>
<evidence type="ECO:0000256" key="4">
    <source>
        <dbReference type="ARBA" id="ARBA00011909"/>
    </source>
</evidence>
<keyword evidence="12 17" id="KW-0812">Transmembrane</keyword>
<evidence type="ECO:0000256" key="1">
    <source>
        <dbReference type="ARBA" id="ARBA00001655"/>
    </source>
</evidence>
<comment type="subcellular location">
    <subcellularLocation>
        <location evidence="3">Cell membrane</location>
        <topology evidence="3">Multi-pass membrane protein</topology>
    </subcellularLocation>
</comment>
<evidence type="ECO:0000256" key="5">
    <source>
        <dbReference type="ARBA" id="ARBA00021825"/>
    </source>
</evidence>
<evidence type="ECO:0000256" key="11">
    <source>
        <dbReference type="ARBA" id="ARBA00022683"/>
    </source>
</evidence>
<dbReference type="InterPro" id="IPR003501">
    <property type="entry name" value="PTS_EIIB_2/3"/>
</dbReference>
<feature type="domain" description="PTS EIIC type-2" evidence="19">
    <location>
        <begin position="25"/>
        <end position="355"/>
    </location>
</feature>
<evidence type="ECO:0000256" key="14">
    <source>
        <dbReference type="ARBA" id="ARBA00022989"/>
    </source>
</evidence>
<evidence type="ECO:0000256" key="17">
    <source>
        <dbReference type="SAM" id="Phobius"/>
    </source>
</evidence>
<dbReference type="InterPro" id="IPR003352">
    <property type="entry name" value="PTS_EIIC"/>
</dbReference>
<dbReference type="GO" id="GO:0090563">
    <property type="term" value="F:protein-phosphocysteine-sugar phosphotransferase activity"/>
    <property type="evidence" value="ECO:0007669"/>
    <property type="project" value="TreeGrafter"/>
</dbReference>
<evidence type="ECO:0000313" key="20">
    <source>
        <dbReference type="EMBL" id="BBM14266.1"/>
    </source>
</evidence>
<dbReference type="InterPro" id="IPR029503">
    <property type="entry name" value="PTS_EIIB_mannitol"/>
</dbReference>
<accession>A0AAI8R8K9</accession>
<comment type="catalytic activity">
    <reaction evidence="1">
        <text>D-mannitol(out) + N(pros)-phospho-L-histidyl-[protein] = D-mannitol 1-phosphate(in) + L-histidyl-[protein]</text>
        <dbReference type="Rhea" id="RHEA:33363"/>
        <dbReference type="Rhea" id="RHEA-COMP:9745"/>
        <dbReference type="Rhea" id="RHEA-COMP:9746"/>
        <dbReference type="ChEBI" id="CHEBI:16899"/>
        <dbReference type="ChEBI" id="CHEBI:29979"/>
        <dbReference type="ChEBI" id="CHEBI:61381"/>
        <dbReference type="ChEBI" id="CHEBI:64837"/>
        <dbReference type="EC" id="2.7.1.197"/>
    </reaction>
</comment>
<evidence type="ECO:0000256" key="8">
    <source>
        <dbReference type="ARBA" id="ARBA00022553"/>
    </source>
</evidence>
<evidence type="ECO:0000256" key="10">
    <source>
        <dbReference type="ARBA" id="ARBA00022679"/>
    </source>
</evidence>
<protein>
    <recommendedName>
        <fullName evidence="5">PTS system mannitol-specific EIICB component</fullName>
        <ecNumber evidence="4">2.7.1.197</ecNumber>
    </recommendedName>
    <alternativeName>
        <fullName evidence="16">EIICB-Mtl</fullName>
    </alternativeName>
</protein>
<dbReference type="InterPro" id="IPR013014">
    <property type="entry name" value="PTS_EIIC_2"/>
</dbReference>
<keyword evidence="6" id="KW-0813">Transport</keyword>
<keyword evidence="13" id="KW-0418">Kinase</keyword>
<evidence type="ECO:0000256" key="15">
    <source>
        <dbReference type="ARBA" id="ARBA00023136"/>
    </source>
</evidence>
<keyword evidence="15 17" id="KW-0472">Membrane</keyword>
<evidence type="ECO:0000256" key="6">
    <source>
        <dbReference type="ARBA" id="ARBA00022448"/>
    </source>
</evidence>
<keyword evidence="8" id="KW-0597">Phosphoprotein</keyword>
<dbReference type="GO" id="GO:0009401">
    <property type="term" value="P:phosphoenolpyruvate-dependent sugar phosphotransferase system"/>
    <property type="evidence" value="ECO:0007669"/>
    <property type="project" value="UniProtKB-KW"/>
</dbReference>
<keyword evidence="7" id="KW-1003">Cell membrane</keyword>
<evidence type="ECO:0000259" key="18">
    <source>
        <dbReference type="PROSITE" id="PS51099"/>
    </source>
</evidence>
<feature type="transmembrane region" description="Helical" evidence="17">
    <location>
        <begin position="323"/>
        <end position="346"/>
    </location>
</feature>
<dbReference type="SUPFAM" id="SSF52794">
    <property type="entry name" value="PTS system IIB component-like"/>
    <property type="match status" value="1"/>
</dbReference>
<sequence length="566" mass="62139">MINVGENLNALPANAVAKLTWFRQLLHYFKQMIMPNLSIFIAWGLLSIVSNIVSGDLHQTLAHVSDWLIYLLLPILISYSGAKIFDQKAAVAGGIAVIGMIVVSDLPQLFGAMIIGLITGGIFHWVDRWLVPKIKPGYEMLLNNLMIGLIGGGVCLLGILVIQPIVEGSLSYVGRFVYWLIEQHLLPVVSLVLEPLKVLFLNNVINHGILTPLGMEMTQHAGHSILFLMEANPGPGIGILSAFLFAADREKSVKAGGALMIQAVGGIHEIYFPFVLMQPALFFAVMIGGATGTFVFQLFASGLNAPVSPGSLVIILGNTPPSQLAGVILGIILSALATFICAILLLRKTKPVESILPERSQLMNHEAVNQIIFACDAGMGSSAMGAAILKKKLHAQGIDIPISYTSIYSLKNHQKQLVIVQSAFQSLAQEKAKESQIIAVEHFLEVESYLPLIKQQLHEINSEPQIKKQQEVKQPRTRVVFLYQGNRRGSQTMGMTILMKLAKEYQVDLSVEKTAVEDLVPEKEVVYLANERMAKTYQLEQQVEHLLIIDHFVSTKAYLSLVKEVD</sequence>
<dbReference type="PANTHER" id="PTHR30181">
    <property type="entry name" value="MANNITOL PERMEASE IIC COMPONENT"/>
    <property type="match status" value="1"/>
</dbReference>
<dbReference type="GO" id="GO:0005886">
    <property type="term" value="C:plasma membrane"/>
    <property type="evidence" value="ECO:0007669"/>
    <property type="project" value="UniProtKB-SubCell"/>
</dbReference>
<dbReference type="Gene3D" id="3.40.50.2300">
    <property type="match status" value="2"/>
</dbReference>
<dbReference type="Pfam" id="PF02302">
    <property type="entry name" value="PTS_IIB"/>
    <property type="match status" value="1"/>
</dbReference>
<dbReference type="InterPro" id="IPR036095">
    <property type="entry name" value="PTS_EIIB-like_sf"/>
</dbReference>
<name>A0AAI8R8K9_ENTMU</name>
<keyword evidence="14 17" id="KW-1133">Transmembrane helix</keyword>
<feature type="transmembrane region" description="Helical" evidence="17">
    <location>
        <begin position="145"/>
        <end position="166"/>
    </location>
</feature>
<dbReference type="GO" id="GO:0022872">
    <property type="term" value="F:protein-N(PI)-phosphohistidine-mannitol phosphotransferase system transmembrane transporter activity"/>
    <property type="evidence" value="ECO:0007669"/>
    <property type="project" value="InterPro"/>
</dbReference>
<dbReference type="Pfam" id="PF02378">
    <property type="entry name" value="PTS_EIIC"/>
    <property type="match status" value="1"/>
</dbReference>
<reference evidence="20 21" key="1">
    <citation type="submission" date="2019-07" db="EMBL/GenBank/DDBJ databases">
        <title>antibiotic susceptibility of plant-derived lactic acid bacteria.</title>
        <authorList>
            <person name="Sugiyama M."/>
            <person name="Noda M."/>
        </authorList>
    </citation>
    <scope>NUCLEOTIDE SEQUENCE [LARGE SCALE GENOMIC DNA]</scope>
    <source>
        <strain evidence="20 21">15-1A</strain>
    </source>
</reference>
<dbReference type="InterPro" id="IPR050893">
    <property type="entry name" value="Sugar_PTS"/>
</dbReference>
<dbReference type="EMBL" id="AP019810">
    <property type="protein sequence ID" value="BBM14266.1"/>
    <property type="molecule type" value="Genomic_DNA"/>
</dbReference>
<gene>
    <name evidence="20" type="ORF">EM151A_1029</name>
</gene>
<dbReference type="Proteomes" id="UP000509460">
    <property type="component" value="Chromosome"/>
</dbReference>
<feature type="transmembrane region" description="Helical" evidence="17">
    <location>
        <begin position="97"/>
        <end position="125"/>
    </location>
</feature>
<proteinExistence type="predicted"/>
<comment type="function">
    <text evidence="2">The phosphoenolpyruvate-dependent sugar phosphotransferase system (sugar PTS), a major carbohydrate active transport system, catalyzes the phosphorylation of incoming sugar substrates concomitantly with their translocation across the cell membrane. The enzyme II CmtAB PTS system is involved in D-mannitol transport.</text>
</comment>
<keyword evidence="11" id="KW-0598">Phosphotransferase system</keyword>
<evidence type="ECO:0000256" key="3">
    <source>
        <dbReference type="ARBA" id="ARBA00004651"/>
    </source>
</evidence>
<dbReference type="PROSITE" id="PS51104">
    <property type="entry name" value="PTS_EIIC_TYPE_2"/>
    <property type="match status" value="1"/>
</dbReference>
<dbReference type="CDD" id="cd05567">
    <property type="entry name" value="PTS_IIB_mannitol"/>
    <property type="match status" value="1"/>
</dbReference>
<evidence type="ECO:0000256" key="2">
    <source>
        <dbReference type="ARBA" id="ARBA00002434"/>
    </source>
</evidence>
<keyword evidence="10" id="KW-0808">Transferase</keyword>
<evidence type="ECO:0000256" key="7">
    <source>
        <dbReference type="ARBA" id="ARBA00022475"/>
    </source>
</evidence>
<feature type="transmembrane region" description="Helical" evidence="17">
    <location>
        <begin position="67"/>
        <end position="85"/>
    </location>
</feature>
<dbReference type="AlphaFoldDB" id="A0AAI8R8K9"/>
<feature type="transmembrane region" description="Helical" evidence="17">
    <location>
        <begin position="33"/>
        <end position="55"/>
    </location>
</feature>
<evidence type="ECO:0000256" key="16">
    <source>
        <dbReference type="ARBA" id="ARBA00033349"/>
    </source>
</evidence>
<dbReference type="PROSITE" id="PS51099">
    <property type="entry name" value="PTS_EIIB_TYPE_2"/>
    <property type="match status" value="1"/>
</dbReference>
<evidence type="ECO:0000256" key="13">
    <source>
        <dbReference type="ARBA" id="ARBA00022777"/>
    </source>
</evidence>
<keyword evidence="9" id="KW-0762">Sugar transport</keyword>
<evidence type="ECO:0000256" key="9">
    <source>
        <dbReference type="ARBA" id="ARBA00022597"/>
    </source>
</evidence>
<dbReference type="EC" id="2.7.1.197" evidence="4"/>
<dbReference type="InterPro" id="IPR013011">
    <property type="entry name" value="PTS_EIIB_2"/>
</dbReference>
<evidence type="ECO:0000313" key="21">
    <source>
        <dbReference type="Proteomes" id="UP000509460"/>
    </source>
</evidence>
<dbReference type="PANTHER" id="PTHR30181:SF3">
    <property type="entry name" value="MULTIPHOSPHORYL TRANSFER PROTEIN"/>
    <property type="match status" value="1"/>
</dbReference>